<keyword evidence="13" id="KW-0378">Hydrolase</keyword>
<keyword evidence="9 18" id="KW-0808">Transferase</keyword>
<feature type="binding site" evidence="20">
    <location>
        <position position="320"/>
    </location>
    <ligand>
        <name>ATP</name>
        <dbReference type="ChEBI" id="CHEBI:30616"/>
    </ligand>
</feature>
<evidence type="ECO:0000256" key="21">
    <source>
        <dbReference type="PIRSR" id="PIRSR038147-3"/>
    </source>
</evidence>
<dbReference type="FunFam" id="3.30.200.20:FF:000148">
    <property type="entry name" value="Serine/threonine-protein kinase RIO1"/>
    <property type="match status" value="1"/>
</dbReference>
<evidence type="ECO:0000256" key="10">
    <source>
        <dbReference type="ARBA" id="ARBA00022723"/>
    </source>
</evidence>
<reference evidence="24 25" key="1">
    <citation type="submission" date="2014-04" db="EMBL/GenBank/DDBJ databases">
        <authorList>
            <consortium name="DOE Joint Genome Institute"/>
            <person name="Kuo A."/>
            <person name="Zuccaro A."/>
            <person name="Kohler A."/>
            <person name="Nagy L.G."/>
            <person name="Floudas D."/>
            <person name="Copeland A."/>
            <person name="Barry K.W."/>
            <person name="Cichocki N."/>
            <person name="Veneault-Fourrey C."/>
            <person name="LaButti K."/>
            <person name="Lindquist E.A."/>
            <person name="Lipzen A."/>
            <person name="Lundell T."/>
            <person name="Morin E."/>
            <person name="Murat C."/>
            <person name="Sun H."/>
            <person name="Tunlid A."/>
            <person name="Henrissat B."/>
            <person name="Grigoriev I.V."/>
            <person name="Hibbett D.S."/>
            <person name="Martin F."/>
            <person name="Nordberg H.P."/>
            <person name="Cantor M.N."/>
            <person name="Hua S.X."/>
        </authorList>
    </citation>
    <scope>NUCLEOTIDE SEQUENCE [LARGE SCALE GENOMIC DNA]</scope>
    <source>
        <strain evidence="24 25">MAFF 305830</strain>
    </source>
</reference>
<comment type="catalytic activity">
    <reaction evidence="16 18">
        <text>L-threonyl-[protein] + ATP = O-phospho-L-threonyl-[protein] + ADP + H(+)</text>
        <dbReference type="Rhea" id="RHEA:46608"/>
        <dbReference type="Rhea" id="RHEA-COMP:11060"/>
        <dbReference type="Rhea" id="RHEA-COMP:11605"/>
        <dbReference type="ChEBI" id="CHEBI:15378"/>
        <dbReference type="ChEBI" id="CHEBI:30013"/>
        <dbReference type="ChEBI" id="CHEBI:30616"/>
        <dbReference type="ChEBI" id="CHEBI:61977"/>
        <dbReference type="ChEBI" id="CHEBI:456216"/>
        <dbReference type="EC" id="2.7.11.1"/>
    </reaction>
</comment>
<dbReference type="GO" id="GO:0004674">
    <property type="term" value="F:protein serine/threonine kinase activity"/>
    <property type="evidence" value="ECO:0007669"/>
    <property type="project" value="UniProtKB-KW"/>
</dbReference>
<dbReference type="SMART" id="SM00090">
    <property type="entry name" value="RIO"/>
    <property type="match status" value="1"/>
</dbReference>
<dbReference type="Pfam" id="PF01163">
    <property type="entry name" value="RIO1"/>
    <property type="match status" value="1"/>
</dbReference>
<dbReference type="InterPro" id="IPR000687">
    <property type="entry name" value="RIO_kinase"/>
</dbReference>
<evidence type="ECO:0000256" key="19">
    <source>
        <dbReference type="PIRSR" id="PIRSR038147-1"/>
    </source>
</evidence>
<dbReference type="HOGENOM" id="CLU_018693_4_0_1"/>
<keyword evidence="8 18" id="KW-0723">Serine/threonine-protein kinase</keyword>
<feature type="active site" description="Proton acceptor" evidence="19">
    <location>
        <position position="365"/>
    </location>
</feature>
<feature type="region of interest" description="Disordered" evidence="22">
    <location>
        <begin position="497"/>
        <end position="602"/>
    </location>
</feature>
<keyword evidence="25" id="KW-1185">Reference proteome</keyword>
<dbReference type="Gene3D" id="3.30.200.20">
    <property type="entry name" value="Phosphorylase Kinase, domain 1"/>
    <property type="match status" value="1"/>
</dbReference>
<evidence type="ECO:0000256" key="14">
    <source>
        <dbReference type="ARBA" id="ARBA00022840"/>
    </source>
</evidence>
<sequence>MSEQFADAPEDSNPALKVTEHLINSHRDPTGAVTYIDDPLHDESDTDISDEEEYDSEDEREWLASVDHGVDDEDWEIAEKDFTKQYNRLKQHNTLSGTQGPPTPASAGQGVLPAINRPKPKTAQAAPTVSRAERKQALDKKVSDQLTALSKYTSRIASIDEPYAPRQGDSTFTLGVSVNRKGPSAQANQKDKADRATNEQVLDPRTRIILFKMIGRELVKEINGCVSTGKEANVYHALTPTGAHLALKIYKTSILVFKDRDRYVTGEFRFRRGYSRHNPRKMVRLWAEKEMRNLKRLKSAGVRCPDAVEVRENVLVMEFLGDPDGWASPRLKDAQIPSERYETLYRDLMLTVRKIYHTCRLVHADLSEYNILYHEDELWIIDVSQSVEQDHPSAFEFLRMDLKNVKAFFESKGVHCLSVVKGFEFVTKEGFSDKDEGATLDEWLEETDDAGVAQEDAMSEEVKTKLEDEAAAHKATEDSVFMRSFIPRSLNEMVDPEKALASATAQDAPSPPAKKVAKVKFTGVPQQEGESDYEEESEEGSEGDDDEKGEFTEKRPRGHRHEDKEAKKERKKATKEAQREKRTTKMPKAEKKKRIKNSRGGG</sequence>
<evidence type="ECO:0000256" key="9">
    <source>
        <dbReference type="ARBA" id="ARBA00022679"/>
    </source>
</evidence>
<evidence type="ECO:0000256" key="3">
    <source>
        <dbReference type="ARBA" id="ARBA00009196"/>
    </source>
</evidence>
<keyword evidence="12 18" id="KW-0418">Kinase</keyword>
<dbReference type="GO" id="GO:0005737">
    <property type="term" value="C:cytoplasm"/>
    <property type="evidence" value="ECO:0007669"/>
    <property type="project" value="UniProtKB-SubCell"/>
</dbReference>
<evidence type="ECO:0000259" key="23">
    <source>
        <dbReference type="SMART" id="SM00090"/>
    </source>
</evidence>
<accession>A0A0C3B2S2</accession>
<feature type="region of interest" description="Disordered" evidence="22">
    <location>
        <begin position="93"/>
        <end position="140"/>
    </location>
</feature>
<dbReference type="InterPro" id="IPR017407">
    <property type="entry name" value="Ser/Thr_kinase_Rio1"/>
</dbReference>
<evidence type="ECO:0000256" key="12">
    <source>
        <dbReference type="ARBA" id="ARBA00022777"/>
    </source>
</evidence>
<dbReference type="EMBL" id="KN824311">
    <property type="protein sequence ID" value="KIM25826.1"/>
    <property type="molecule type" value="Genomic_DNA"/>
</dbReference>
<keyword evidence="15" id="KW-0460">Magnesium</keyword>
<dbReference type="InterPro" id="IPR011009">
    <property type="entry name" value="Kinase-like_dom_sf"/>
</dbReference>
<dbReference type="OrthoDB" id="205248at2759"/>
<evidence type="ECO:0000256" key="20">
    <source>
        <dbReference type="PIRSR" id="PIRSR038147-2"/>
    </source>
</evidence>
<feature type="domain" description="RIO kinase" evidence="23">
    <location>
        <begin position="191"/>
        <end position="428"/>
    </location>
</feature>
<feature type="compositionally biased region" description="Basic and acidic residues" evidence="22">
    <location>
        <begin position="131"/>
        <end position="140"/>
    </location>
</feature>
<dbReference type="Proteomes" id="UP000054097">
    <property type="component" value="Unassembled WGS sequence"/>
</dbReference>
<evidence type="ECO:0000313" key="24">
    <source>
        <dbReference type="EMBL" id="KIM25826.1"/>
    </source>
</evidence>
<evidence type="ECO:0000256" key="18">
    <source>
        <dbReference type="PIRNR" id="PIRNR038147"/>
    </source>
</evidence>
<reference evidence="25" key="2">
    <citation type="submission" date="2015-01" db="EMBL/GenBank/DDBJ databases">
        <title>Evolutionary Origins and Diversification of the Mycorrhizal Mutualists.</title>
        <authorList>
            <consortium name="DOE Joint Genome Institute"/>
            <consortium name="Mycorrhizal Genomics Consortium"/>
            <person name="Kohler A."/>
            <person name="Kuo A."/>
            <person name="Nagy L.G."/>
            <person name="Floudas D."/>
            <person name="Copeland A."/>
            <person name="Barry K.W."/>
            <person name="Cichocki N."/>
            <person name="Veneault-Fourrey C."/>
            <person name="LaButti K."/>
            <person name="Lindquist E.A."/>
            <person name="Lipzen A."/>
            <person name="Lundell T."/>
            <person name="Morin E."/>
            <person name="Murat C."/>
            <person name="Riley R."/>
            <person name="Ohm R."/>
            <person name="Sun H."/>
            <person name="Tunlid A."/>
            <person name="Henrissat B."/>
            <person name="Grigoriev I.V."/>
            <person name="Hibbett D.S."/>
            <person name="Martin F."/>
        </authorList>
    </citation>
    <scope>NUCLEOTIDE SEQUENCE [LARGE SCALE GENOMIC DNA]</scope>
    <source>
        <strain evidence="25">MAFF 305830</strain>
    </source>
</reference>
<feature type="active site" description="4-aspartylphosphate intermediate" evidence="19">
    <location>
        <position position="382"/>
    </location>
</feature>
<feature type="compositionally biased region" description="Basic and acidic residues" evidence="22">
    <location>
        <begin position="549"/>
        <end position="589"/>
    </location>
</feature>
<feature type="compositionally biased region" description="Basic and acidic residues" evidence="22">
    <location>
        <begin position="189"/>
        <end position="199"/>
    </location>
</feature>
<dbReference type="Gene3D" id="1.10.510.10">
    <property type="entry name" value="Transferase(Phosphotransferase) domain 1"/>
    <property type="match status" value="1"/>
</dbReference>
<keyword evidence="7" id="KW-0690">Ribosome biogenesis</keyword>
<dbReference type="PIRSF" id="PIRSF038147">
    <property type="entry name" value="Ser/Thr_PK_RIO1"/>
    <property type="match status" value="1"/>
</dbReference>
<keyword evidence="6" id="KW-0963">Cytoplasm</keyword>
<evidence type="ECO:0000256" key="6">
    <source>
        <dbReference type="ARBA" id="ARBA00022490"/>
    </source>
</evidence>
<feature type="binding site" evidence="20">
    <location>
        <position position="248"/>
    </location>
    <ligand>
        <name>ATP</name>
        <dbReference type="ChEBI" id="CHEBI:30616"/>
    </ligand>
</feature>
<feature type="region of interest" description="Disordered" evidence="22">
    <location>
        <begin position="22"/>
        <end position="60"/>
    </location>
</feature>
<organism evidence="24 25">
    <name type="scientific">Serendipita vermifera MAFF 305830</name>
    <dbReference type="NCBI Taxonomy" id="933852"/>
    <lineage>
        <taxon>Eukaryota</taxon>
        <taxon>Fungi</taxon>
        <taxon>Dikarya</taxon>
        <taxon>Basidiomycota</taxon>
        <taxon>Agaricomycotina</taxon>
        <taxon>Agaricomycetes</taxon>
        <taxon>Sebacinales</taxon>
        <taxon>Serendipitaceae</taxon>
        <taxon>Serendipita</taxon>
    </lineage>
</organism>
<name>A0A0C3B2S2_SERVB</name>
<dbReference type="EC" id="2.7.11.1" evidence="4 18"/>
<feature type="binding site" evidence="21">
    <location>
        <position position="382"/>
    </location>
    <ligand>
        <name>Mg(2+)</name>
        <dbReference type="ChEBI" id="CHEBI:18420"/>
    </ligand>
</feature>
<evidence type="ECO:0000256" key="5">
    <source>
        <dbReference type="ARBA" id="ARBA00016038"/>
    </source>
</evidence>
<dbReference type="SUPFAM" id="SSF56112">
    <property type="entry name" value="Protein kinase-like (PK-like)"/>
    <property type="match status" value="1"/>
</dbReference>
<comment type="similarity">
    <text evidence="3 18">Belongs to the protein kinase superfamily. RIO-type Ser/Thr kinase family.</text>
</comment>
<dbReference type="PROSITE" id="PS01245">
    <property type="entry name" value="RIO1"/>
    <property type="match status" value="1"/>
</dbReference>
<keyword evidence="11 18" id="KW-0547">Nucleotide-binding</keyword>
<feature type="compositionally biased region" description="Acidic residues" evidence="22">
    <location>
        <begin position="44"/>
        <end position="60"/>
    </location>
</feature>
<evidence type="ECO:0000256" key="1">
    <source>
        <dbReference type="ARBA" id="ARBA00001946"/>
    </source>
</evidence>
<dbReference type="InterPro" id="IPR051272">
    <property type="entry name" value="RIO-type_Ser/Thr_kinase"/>
</dbReference>
<dbReference type="GO" id="GO:0005524">
    <property type="term" value="F:ATP binding"/>
    <property type="evidence" value="ECO:0007669"/>
    <property type="project" value="UniProtKB-KW"/>
</dbReference>
<evidence type="ECO:0000256" key="15">
    <source>
        <dbReference type="ARBA" id="ARBA00022842"/>
    </source>
</evidence>
<dbReference type="GO" id="GO:0016787">
    <property type="term" value="F:hydrolase activity"/>
    <property type="evidence" value="ECO:0007669"/>
    <property type="project" value="UniProtKB-KW"/>
</dbReference>
<dbReference type="AlphaFoldDB" id="A0A0C3B2S2"/>
<feature type="binding site" evidence="21">
    <location>
        <position position="370"/>
    </location>
    <ligand>
        <name>Mg(2+)</name>
        <dbReference type="ChEBI" id="CHEBI:18420"/>
    </ligand>
</feature>
<evidence type="ECO:0000256" key="17">
    <source>
        <dbReference type="ARBA" id="ARBA00048679"/>
    </source>
</evidence>
<evidence type="ECO:0000256" key="2">
    <source>
        <dbReference type="ARBA" id="ARBA00004496"/>
    </source>
</evidence>
<evidence type="ECO:0000313" key="25">
    <source>
        <dbReference type="Proteomes" id="UP000054097"/>
    </source>
</evidence>
<comment type="catalytic activity">
    <reaction evidence="17 18">
        <text>L-seryl-[protein] + ATP = O-phospho-L-seryl-[protein] + ADP + H(+)</text>
        <dbReference type="Rhea" id="RHEA:17989"/>
        <dbReference type="Rhea" id="RHEA-COMP:9863"/>
        <dbReference type="Rhea" id="RHEA-COMP:11604"/>
        <dbReference type="ChEBI" id="CHEBI:15378"/>
        <dbReference type="ChEBI" id="CHEBI:29999"/>
        <dbReference type="ChEBI" id="CHEBI:30616"/>
        <dbReference type="ChEBI" id="CHEBI:83421"/>
        <dbReference type="ChEBI" id="CHEBI:456216"/>
        <dbReference type="EC" id="2.7.11.1"/>
    </reaction>
</comment>
<evidence type="ECO:0000256" key="16">
    <source>
        <dbReference type="ARBA" id="ARBA00047899"/>
    </source>
</evidence>
<evidence type="ECO:0000256" key="4">
    <source>
        <dbReference type="ARBA" id="ARBA00012513"/>
    </source>
</evidence>
<protein>
    <recommendedName>
        <fullName evidence="5 18">Serine/threonine-protein kinase RIO1</fullName>
        <ecNumber evidence="4 18">2.7.11.1</ecNumber>
    </recommendedName>
</protein>
<dbReference type="GO" id="GO:0046872">
    <property type="term" value="F:metal ion binding"/>
    <property type="evidence" value="ECO:0007669"/>
    <property type="project" value="UniProtKB-KW"/>
</dbReference>
<feature type="compositionally biased region" description="Basic residues" evidence="22">
    <location>
        <begin position="590"/>
        <end position="602"/>
    </location>
</feature>
<dbReference type="STRING" id="933852.A0A0C3B2S2"/>
<dbReference type="InterPro" id="IPR018935">
    <property type="entry name" value="RIO_kinase_CS"/>
</dbReference>
<evidence type="ECO:0000256" key="11">
    <source>
        <dbReference type="ARBA" id="ARBA00022741"/>
    </source>
</evidence>
<evidence type="ECO:0000256" key="13">
    <source>
        <dbReference type="ARBA" id="ARBA00022801"/>
    </source>
</evidence>
<dbReference type="GO" id="GO:0042254">
    <property type="term" value="P:ribosome biogenesis"/>
    <property type="evidence" value="ECO:0007669"/>
    <property type="project" value="UniProtKB-KW"/>
</dbReference>
<feature type="compositionally biased region" description="Acidic residues" evidence="22">
    <location>
        <begin position="529"/>
        <end position="548"/>
    </location>
</feature>
<dbReference type="PANTHER" id="PTHR45723">
    <property type="entry name" value="SERINE/THREONINE-PROTEIN KINASE RIO1"/>
    <property type="match status" value="1"/>
</dbReference>
<comment type="cofactor">
    <cofactor evidence="1 21">
        <name>Mg(2+)</name>
        <dbReference type="ChEBI" id="CHEBI:18420"/>
    </cofactor>
</comment>
<dbReference type="GO" id="GO:0106310">
    <property type="term" value="F:protein serine kinase activity"/>
    <property type="evidence" value="ECO:0007669"/>
    <property type="project" value="RHEA"/>
</dbReference>
<dbReference type="CDD" id="cd05147">
    <property type="entry name" value="RIO1_euk"/>
    <property type="match status" value="1"/>
</dbReference>
<feature type="region of interest" description="Disordered" evidence="22">
    <location>
        <begin position="160"/>
        <end position="199"/>
    </location>
</feature>
<gene>
    <name evidence="24" type="ORF">M408DRAFT_331003</name>
</gene>
<evidence type="ECO:0000256" key="7">
    <source>
        <dbReference type="ARBA" id="ARBA00022517"/>
    </source>
</evidence>
<dbReference type="InterPro" id="IPR018934">
    <property type="entry name" value="RIO_dom"/>
</dbReference>
<keyword evidence="10" id="KW-0479">Metal-binding</keyword>
<evidence type="ECO:0000256" key="8">
    <source>
        <dbReference type="ARBA" id="ARBA00022527"/>
    </source>
</evidence>
<comment type="subcellular location">
    <subcellularLocation>
        <location evidence="2">Cytoplasm</location>
    </subcellularLocation>
</comment>
<keyword evidence="14 18" id="KW-0067">ATP-binding</keyword>
<proteinExistence type="inferred from homology"/>
<evidence type="ECO:0000256" key="22">
    <source>
        <dbReference type="SAM" id="MobiDB-lite"/>
    </source>
</evidence>